<sequence length="348" mass="38332">MFRYLMGRRIIWRIAIIITISTVGIFLLSACSKTGGPGASQSSQEAPKSAQEEKYPTRPIEFIVPWGPGGGADQLARKSATLLEKILRVPLPVVNVPGATGGTGMSKLLAAPADGYSMAIYIGDSHAVLGTGAASWKMEDIVAVARMIKAPSFLFVRYDDNRFKTWADFEKEAKAKPGQLKVATLGKGSLDHLTLAYLASKGIQVTDVPYANPGERYTALLGGHVDALYEQAGDVRQYITGNQIRPIIIFNEERYPAFKDVPCSKELGYDIYLPQFRAIVVKAGTAKEKVKKLSEAFKQVYNDPEYQKFLEEQYGTKDSFMDADTATAFLKSELDTYVKLMTQFGLRK</sequence>
<keyword evidence="2" id="KW-0812">Transmembrane</keyword>
<keyword evidence="4" id="KW-1185">Reference proteome</keyword>
<dbReference type="Proteomes" id="UP000192569">
    <property type="component" value="Chromosome I"/>
</dbReference>
<comment type="similarity">
    <text evidence="1">Belongs to the UPF0065 (bug) family.</text>
</comment>
<accession>A0A1W1VK02</accession>
<dbReference type="SUPFAM" id="SSF53850">
    <property type="entry name" value="Periplasmic binding protein-like II"/>
    <property type="match status" value="1"/>
</dbReference>
<dbReference type="Gene3D" id="3.40.190.150">
    <property type="entry name" value="Bordetella uptake gene, domain 1"/>
    <property type="match status" value="1"/>
</dbReference>
<keyword evidence="3" id="KW-0675">Receptor</keyword>
<evidence type="ECO:0000313" key="3">
    <source>
        <dbReference type="EMBL" id="SMB93705.1"/>
    </source>
</evidence>
<dbReference type="PANTHER" id="PTHR42928:SF5">
    <property type="entry name" value="BLR1237 PROTEIN"/>
    <property type="match status" value="1"/>
</dbReference>
<protein>
    <submittedName>
        <fullName evidence="3">Tripartite-type tricarboxylate transporter, receptor component TctC</fullName>
    </submittedName>
</protein>
<proteinExistence type="inferred from homology"/>
<dbReference type="InterPro" id="IPR005064">
    <property type="entry name" value="BUG"/>
</dbReference>
<dbReference type="AlphaFoldDB" id="A0A1W1VK02"/>
<dbReference type="PROSITE" id="PS51257">
    <property type="entry name" value="PROKAR_LIPOPROTEIN"/>
    <property type="match status" value="1"/>
</dbReference>
<gene>
    <name evidence="3" type="ORF">SAMN00808754_0898</name>
</gene>
<dbReference type="EMBL" id="LT838272">
    <property type="protein sequence ID" value="SMB93705.1"/>
    <property type="molecule type" value="Genomic_DNA"/>
</dbReference>
<dbReference type="RefSeq" id="WP_197686563.1">
    <property type="nucleotide sequence ID" value="NZ_LT838272.1"/>
</dbReference>
<name>A0A1W1VK02_9FIRM</name>
<feature type="transmembrane region" description="Helical" evidence="2">
    <location>
        <begin position="12"/>
        <end position="30"/>
    </location>
</feature>
<dbReference type="PIRSF" id="PIRSF017082">
    <property type="entry name" value="YflP"/>
    <property type="match status" value="1"/>
</dbReference>
<evidence type="ECO:0000256" key="2">
    <source>
        <dbReference type="SAM" id="Phobius"/>
    </source>
</evidence>
<evidence type="ECO:0000313" key="4">
    <source>
        <dbReference type="Proteomes" id="UP000192569"/>
    </source>
</evidence>
<dbReference type="InterPro" id="IPR042100">
    <property type="entry name" value="Bug_dom1"/>
</dbReference>
<dbReference type="CDD" id="cd07012">
    <property type="entry name" value="PBP2_Bug_TTT"/>
    <property type="match status" value="1"/>
</dbReference>
<dbReference type="Gene3D" id="3.40.190.10">
    <property type="entry name" value="Periplasmic binding protein-like II"/>
    <property type="match status" value="1"/>
</dbReference>
<dbReference type="STRING" id="698762.SAMN00808754_0898"/>
<dbReference type="Pfam" id="PF03401">
    <property type="entry name" value="TctC"/>
    <property type="match status" value="1"/>
</dbReference>
<organism evidence="3 4">
    <name type="scientific">Thermanaeromonas toyohensis ToBE</name>
    <dbReference type="NCBI Taxonomy" id="698762"/>
    <lineage>
        <taxon>Bacteria</taxon>
        <taxon>Bacillati</taxon>
        <taxon>Bacillota</taxon>
        <taxon>Clostridia</taxon>
        <taxon>Neomoorellales</taxon>
        <taxon>Neomoorellaceae</taxon>
        <taxon>Thermanaeromonas</taxon>
    </lineage>
</organism>
<keyword evidence="2" id="KW-0472">Membrane</keyword>
<dbReference type="PANTHER" id="PTHR42928">
    <property type="entry name" value="TRICARBOXYLATE-BINDING PROTEIN"/>
    <property type="match status" value="1"/>
</dbReference>
<reference evidence="3 4" key="1">
    <citation type="submission" date="2017-04" db="EMBL/GenBank/DDBJ databases">
        <authorList>
            <person name="Afonso C.L."/>
            <person name="Miller P.J."/>
            <person name="Scott M.A."/>
            <person name="Spackman E."/>
            <person name="Goraichik I."/>
            <person name="Dimitrov K.M."/>
            <person name="Suarez D.L."/>
            <person name="Swayne D.E."/>
        </authorList>
    </citation>
    <scope>NUCLEOTIDE SEQUENCE [LARGE SCALE GENOMIC DNA]</scope>
    <source>
        <strain evidence="3 4">ToBE</strain>
    </source>
</reference>
<evidence type="ECO:0000256" key="1">
    <source>
        <dbReference type="ARBA" id="ARBA00006987"/>
    </source>
</evidence>
<keyword evidence="2" id="KW-1133">Transmembrane helix</keyword>